<sequence>MKLNGKLSLKQNGNVTQFDEFQEWTDGHCKFVYRLDCEEARRHSSGWAMRNTNNHNVNILKKSCLGVLVCSKRCILDNGQSIHLRPAICDKARKKQQNKSCPNRHCNGRLEVQPCKGHCGYPVTHFWRHTKFAIFFQAKGNHDHVRPEPKSKIDARGFGIKYSKSSSSLASKSSILLSSSSLFAIQKLNNSTNLPKYSTKQRKVMMMMKKDENNKSNNNKNSKQKLLKTIVTMQHQHQQQKQQQQQQKQSDDSNIQYLNYHFNNNDDNYDIDNRNNLLMNNNDHTNHHHHLISHHQHSNMVYYEQNNLLIKQEYNSNCFIYHNNNDTNYQNFATTMNPTSNVNSTKSSVHTEELHGDQFRNILQNLQPPSTTLNIEFLPIEENFEQFCPEQQQVYNQNCCSYFSTTPTSSNDVDQYSDYNHHYPHHQQQQIDPITSNNDNQLQFNDESNRCMTNEYDGSNHHQQPQYSHTSHSFDHPYNDYGTLNSDNTNAYNNTTDTTYWPSMVNHHHHHQHQNDEQNFTMTNPYYPTISYPKDYDYSTYFHHQINNKNGDNQEFNNYSISSNNHHYQDNINAYDPNEMFR</sequence>
<keyword evidence="5" id="KW-0539">Nucleus</keyword>
<feature type="region of interest" description="Disordered" evidence="6">
    <location>
        <begin position="562"/>
        <end position="582"/>
    </location>
</feature>
<dbReference type="Gene3D" id="3.30.70.3530">
    <property type="entry name" value="GCM motif"/>
    <property type="match status" value="1"/>
</dbReference>
<dbReference type="PANTHER" id="PTHR12414:SF8">
    <property type="entry name" value="TRANSCRIPTION FACTOR GLIAL CELLS MISSING-RELATED"/>
    <property type="match status" value="1"/>
</dbReference>
<feature type="compositionally biased region" description="Polar residues" evidence="6">
    <location>
        <begin position="431"/>
        <end position="442"/>
    </location>
</feature>
<protein>
    <recommendedName>
        <fullName evidence="7">GCM domain-containing protein</fullName>
    </recommendedName>
</protein>
<keyword evidence="3" id="KW-0238">DNA-binding</keyword>
<reference evidence="8" key="2">
    <citation type="journal article" date="2022" name="Res Sq">
        <title>Comparative Genomics Reveals Insights into the Divergent Evolution of Astigmatic Mites and Household Pest Adaptations.</title>
        <authorList>
            <person name="Xiong Q."/>
            <person name="Wan A.T.-Y."/>
            <person name="Liu X.-Y."/>
            <person name="Fung C.S.-H."/>
            <person name="Xiao X."/>
            <person name="Malainual N."/>
            <person name="Hou J."/>
            <person name="Wang L."/>
            <person name="Wang M."/>
            <person name="Yang K."/>
            <person name="Cui Y."/>
            <person name="Leung E."/>
            <person name="Nong W."/>
            <person name="Shin S.-K."/>
            <person name="Au S."/>
            <person name="Jeong K.Y."/>
            <person name="Chew F.T."/>
            <person name="Hui J."/>
            <person name="Leung T.F."/>
            <person name="Tungtrongchitr A."/>
            <person name="Zhong N."/>
            <person name="Liu Z."/>
            <person name="Tsui S."/>
        </authorList>
    </citation>
    <scope>NUCLEOTIDE SEQUENCE</scope>
    <source>
        <strain evidence="8">Derf</strain>
        <tissue evidence="8">Whole organism</tissue>
    </source>
</reference>
<dbReference type="PANTHER" id="PTHR12414">
    <property type="entry name" value="GLIAL CELLS MISSING RELATED/GLIDE"/>
    <property type="match status" value="1"/>
</dbReference>
<dbReference type="Pfam" id="PF03615">
    <property type="entry name" value="GCM"/>
    <property type="match status" value="1"/>
</dbReference>
<dbReference type="InterPro" id="IPR043020">
    <property type="entry name" value="GCM_large"/>
</dbReference>
<keyword evidence="9" id="KW-1185">Reference proteome</keyword>
<feature type="region of interest" description="Disordered" evidence="6">
    <location>
        <begin position="411"/>
        <end position="442"/>
    </location>
</feature>
<dbReference type="InterPro" id="IPR036115">
    <property type="entry name" value="GCM_dom_sf"/>
</dbReference>
<keyword evidence="2" id="KW-0805">Transcription regulation</keyword>
<evidence type="ECO:0000256" key="5">
    <source>
        <dbReference type="ARBA" id="ARBA00023242"/>
    </source>
</evidence>
<dbReference type="GO" id="GO:0001228">
    <property type="term" value="F:DNA-binding transcription activator activity, RNA polymerase II-specific"/>
    <property type="evidence" value="ECO:0007669"/>
    <property type="project" value="InterPro"/>
</dbReference>
<gene>
    <name evidence="8" type="ORF">DERF_006730</name>
</gene>
<keyword evidence="4" id="KW-0804">Transcription</keyword>
<evidence type="ECO:0000256" key="6">
    <source>
        <dbReference type="SAM" id="MobiDB-lite"/>
    </source>
</evidence>
<dbReference type="InterPro" id="IPR039791">
    <property type="entry name" value="GCM"/>
</dbReference>
<dbReference type="GO" id="GO:0005634">
    <property type="term" value="C:nucleus"/>
    <property type="evidence" value="ECO:0007669"/>
    <property type="project" value="TreeGrafter"/>
</dbReference>
<dbReference type="Proteomes" id="UP000790347">
    <property type="component" value="Unassembled WGS sequence"/>
</dbReference>
<dbReference type="InterPro" id="IPR003902">
    <property type="entry name" value="Tscrpt_reg_GCM"/>
</dbReference>
<dbReference type="SUPFAM" id="SSF90073">
    <property type="entry name" value="GCM domain"/>
    <property type="match status" value="1"/>
</dbReference>
<accession>A0A922HZ11</accession>
<dbReference type="InterPro" id="IPR043021">
    <property type="entry name" value="GCM_small"/>
</dbReference>
<dbReference type="Gene3D" id="2.20.25.670">
    <property type="entry name" value="GCM domain, large subdomain"/>
    <property type="match status" value="1"/>
</dbReference>
<evidence type="ECO:0000256" key="3">
    <source>
        <dbReference type="ARBA" id="ARBA00023125"/>
    </source>
</evidence>
<evidence type="ECO:0000256" key="4">
    <source>
        <dbReference type="ARBA" id="ARBA00023163"/>
    </source>
</evidence>
<keyword evidence="1" id="KW-0217">Developmental protein</keyword>
<dbReference type="PROSITE" id="PS50807">
    <property type="entry name" value="GCM"/>
    <property type="match status" value="1"/>
</dbReference>
<reference evidence="8" key="1">
    <citation type="submission" date="2013-05" db="EMBL/GenBank/DDBJ databases">
        <authorList>
            <person name="Yim A.K.Y."/>
            <person name="Chan T.F."/>
            <person name="Ji K.M."/>
            <person name="Liu X.Y."/>
            <person name="Zhou J.W."/>
            <person name="Li R.Q."/>
            <person name="Yang K.Y."/>
            <person name="Li J."/>
            <person name="Li M."/>
            <person name="Law P.T.W."/>
            <person name="Wu Y.L."/>
            <person name="Cai Z.L."/>
            <person name="Qin H."/>
            <person name="Bao Y."/>
            <person name="Leung R.K.K."/>
            <person name="Ng P.K.S."/>
            <person name="Zou J."/>
            <person name="Zhong X.J."/>
            <person name="Ran P.X."/>
            <person name="Zhong N.S."/>
            <person name="Liu Z.G."/>
            <person name="Tsui S.K.W."/>
        </authorList>
    </citation>
    <scope>NUCLEOTIDE SEQUENCE</scope>
    <source>
        <strain evidence="8">Derf</strain>
        <tissue evidence="8">Whole organism</tissue>
    </source>
</reference>
<dbReference type="EMBL" id="ASGP02000003">
    <property type="protein sequence ID" value="KAH9515962.1"/>
    <property type="molecule type" value="Genomic_DNA"/>
</dbReference>
<organism evidence="8 9">
    <name type="scientific">Dermatophagoides farinae</name>
    <name type="common">American house dust mite</name>
    <dbReference type="NCBI Taxonomy" id="6954"/>
    <lineage>
        <taxon>Eukaryota</taxon>
        <taxon>Metazoa</taxon>
        <taxon>Ecdysozoa</taxon>
        <taxon>Arthropoda</taxon>
        <taxon>Chelicerata</taxon>
        <taxon>Arachnida</taxon>
        <taxon>Acari</taxon>
        <taxon>Acariformes</taxon>
        <taxon>Sarcoptiformes</taxon>
        <taxon>Astigmata</taxon>
        <taxon>Psoroptidia</taxon>
        <taxon>Analgoidea</taxon>
        <taxon>Pyroglyphidae</taxon>
        <taxon>Dermatophagoidinae</taxon>
        <taxon>Dermatophagoides</taxon>
    </lineage>
</organism>
<name>A0A922HZ11_DERFA</name>
<evidence type="ECO:0000256" key="1">
    <source>
        <dbReference type="ARBA" id="ARBA00022473"/>
    </source>
</evidence>
<comment type="caution">
    <text evidence="8">The sequence shown here is derived from an EMBL/GenBank/DDBJ whole genome shotgun (WGS) entry which is preliminary data.</text>
</comment>
<dbReference type="AlphaFoldDB" id="A0A922HZ11"/>
<feature type="compositionally biased region" description="Low complexity" evidence="6">
    <location>
        <begin position="234"/>
        <end position="248"/>
    </location>
</feature>
<dbReference type="GO" id="GO:0000978">
    <property type="term" value="F:RNA polymerase II cis-regulatory region sequence-specific DNA binding"/>
    <property type="evidence" value="ECO:0007669"/>
    <property type="project" value="TreeGrafter"/>
</dbReference>
<feature type="domain" description="GCM" evidence="7">
    <location>
        <begin position="2"/>
        <end position="159"/>
    </location>
</feature>
<evidence type="ECO:0000313" key="8">
    <source>
        <dbReference type="EMBL" id="KAH9515962.1"/>
    </source>
</evidence>
<feature type="region of interest" description="Disordered" evidence="6">
    <location>
        <begin position="232"/>
        <end position="251"/>
    </location>
</feature>
<proteinExistence type="predicted"/>
<evidence type="ECO:0000256" key="2">
    <source>
        <dbReference type="ARBA" id="ARBA00023015"/>
    </source>
</evidence>
<evidence type="ECO:0000313" key="9">
    <source>
        <dbReference type="Proteomes" id="UP000790347"/>
    </source>
</evidence>
<dbReference type="GO" id="GO:0042063">
    <property type="term" value="P:gliogenesis"/>
    <property type="evidence" value="ECO:0007669"/>
    <property type="project" value="TreeGrafter"/>
</dbReference>
<evidence type="ECO:0000259" key="7">
    <source>
        <dbReference type="PROSITE" id="PS50807"/>
    </source>
</evidence>